<dbReference type="GO" id="GO:0000287">
    <property type="term" value="F:magnesium ion binding"/>
    <property type="evidence" value="ECO:0007669"/>
    <property type="project" value="InterPro"/>
</dbReference>
<dbReference type="InterPro" id="IPR006124">
    <property type="entry name" value="Metalloenzyme"/>
</dbReference>
<dbReference type="GO" id="GO:0043094">
    <property type="term" value="P:metabolic compound salvage"/>
    <property type="evidence" value="ECO:0007669"/>
    <property type="project" value="InterPro"/>
</dbReference>
<dbReference type="Pfam" id="PF01676">
    <property type="entry name" value="Metalloenzyme"/>
    <property type="match status" value="1"/>
</dbReference>
<proteinExistence type="inferred from homology"/>
<evidence type="ECO:0000256" key="1">
    <source>
        <dbReference type="ARBA" id="ARBA00010373"/>
    </source>
</evidence>
<evidence type="ECO:0000313" key="6">
    <source>
        <dbReference type="Proteomes" id="UP000673975"/>
    </source>
</evidence>
<reference evidence="5" key="1">
    <citation type="submission" date="2021-02" db="EMBL/GenBank/DDBJ databases">
        <title>Natronogracilivirga saccharolytica gen. nov. sp. nov. a new anaerobic, haloalkiliphilic carbohydrate-fermenting bacterium from soda lake and proposing of Cyclonatronumiaceae fam. nov. in the phylum Balneolaeota.</title>
        <authorList>
            <person name="Zhilina T.N."/>
            <person name="Sorokin D.Y."/>
            <person name="Zavarzina D.G."/>
            <person name="Toshchakov S.V."/>
            <person name="Kublanov I.V."/>
        </authorList>
    </citation>
    <scope>NUCLEOTIDE SEQUENCE</scope>
    <source>
        <strain evidence="5">Z-1702</strain>
    </source>
</reference>
<evidence type="ECO:0000256" key="3">
    <source>
        <dbReference type="ARBA" id="ARBA00023211"/>
    </source>
</evidence>
<dbReference type="PANTHER" id="PTHR21110:SF0">
    <property type="entry name" value="PHOSPHOPENTOMUTASE"/>
    <property type="match status" value="1"/>
</dbReference>
<evidence type="ECO:0000259" key="4">
    <source>
        <dbReference type="Pfam" id="PF01676"/>
    </source>
</evidence>
<keyword evidence="3" id="KW-0464">Manganese</keyword>
<dbReference type="Gene3D" id="3.40.720.10">
    <property type="entry name" value="Alkaline Phosphatase, subunit A"/>
    <property type="match status" value="1"/>
</dbReference>
<evidence type="ECO:0000256" key="2">
    <source>
        <dbReference type="ARBA" id="ARBA00022723"/>
    </source>
</evidence>
<evidence type="ECO:0000313" key="5">
    <source>
        <dbReference type="EMBL" id="MBP3191602.1"/>
    </source>
</evidence>
<dbReference type="SUPFAM" id="SSF53649">
    <property type="entry name" value="Alkaline phosphatase-like"/>
    <property type="match status" value="1"/>
</dbReference>
<dbReference type="PANTHER" id="PTHR21110">
    <property type="entry name" value="PHOSPHOPENTOMUTASE"/>
    <property type="match status" value="1"/>
</dbReference>
<name>A0A8J7RI21_9BACT</name>
<keyword evidence="2" id="KW-0479">Metal-binding</keyword>
<gene>
    <name evidence="5" type="ORF">NATSA_02885</name>
</gene>
<dbReference type="AlphaFoldDB" id="A0A8J7RI21"/>
<dbReference type="Proteomes" id="UP000673975">
    <property type="component" value="Unassembled WGS sequence"/>
</dbReference>
<dbReference type="GO" id="GO:0009117">
    <property type="term" value="P:nucleotide metabolic process"/>
    <property type="evidence" value="ECO:0007669"/>
    <property type="project" value="InterPro"/>
</dbReference>
<organism evidence="5 6">
    <name type="scientific">Natronogracilivirga saccharolytica</name>
    <dbReference type="NCBI Taxonomy" id="2812953"/>
    <lineage>
        <taxon>Bacteria</taxon>
        <taxon>Pseudomonadati</taxon>
        <taxon>Balneolota</taxon>
        <taxon>Balneolia</taxon>
        <taxon>Balneolales</taxon>
        <taxon>Cyclonatronaceae</taxon>
        <taxon>Natronogracilivirga</taxon>
    </lineage>
</organism>
<dbReference type="EMBL" id="JAFIDN010000002">
    <property type="protein sequence ID" value="MBP3191602.1"/>
    <property type="molecule type" value="Genomic_DNA"/>
</dbReference>
<dbReference type="InterPro" id="IPR010045">
    <property type="entry name" value="DeoB"/>
</dbReference>
<sequence>MSLIFLFVDGIGLGEDGQSNPFTLNRLPAFEWLTGDQPFTASSRPFEKEEHVFTSLDACLGMDGLPQSGTGQVTLFTGVNAAAELGKHFGPFPHSKIRHLLNGKSIFNRLHEKKASCYFMNAFPQVFFDYAEQKNRWSTTTLMTRNAGLQLNSINEILREKAVTAEITQEAWRDRLSLDVPVISEETAADRVINAADKYDFVLLEYYLTDKAGHDRKPDFASEVLDKLDRLLLSLIKSAGPKGHTLLLTSDHGNLEDLSTRSHTRNRVPFFVTGKGSAIFSKAETIQDVTPLCMEWLELF</sequence>
<dbReference type="GO" id="GO:0008973">
    <property type="term" value="F:phosphopentomutase activity"/>
    <property type="evidence" value="ECO:0007669"/>
    <property type="project" value="InterPro"/>
</dbReference>
<accession>A0A8J7RI21</accession>
<protein>
    <submittedName>
        <fullName evidence="5">Alkaline phosphatase family protein</fullName>
    </submittedName>
</protein>
<keyword evidence="6" id="KW-1185">Reference proteome</keyword>
<dbReference type="InterPro" id="IPR017850">
    <property type="entry name" value="Alkaline_phosphatase_core_sf"/>
</dbReference>
<dbReference type="RefSeq" id="WP_210510254.1">
    <property type="nucleotide sequence ID" value="NZ_JAFIDN010000002.1"/>
</dbReference>
<feature type="domain" description="Metalloenzyme" evidence="4">
    <location>
        <begin position="184"/>
        <end position="297"/>
    </location>
</feature>
<comment type="caution">
    <text evidence="5">The sequence shown here is derived from an EMBL/GenBank/DDBJ whole genome shotgun (WGS) entry which is preliminary data.</text>
</comment>
<dbReference type="GO" id="GO:0005829">
    <property type="term" value="C:cytosol"/>
    <property type="evidence" value="ECO:0007669"/>
    <property type="project" value="TreeGrafter"/>
</dbReference>
<comment type="similarity">
    <text evidence="1">Belongs to the phosphopentomutase family.</text>
</comment>